<evidence type="ECO:0000313" key="1">
    <source>
        <dbReference type="EMBL" id="ERM97604.1"/>
    </source>
</evidence>
<dbReference type="Gene3D" id="3.30.559.10">
    <property type="entry name" value="Chloramphenicol acetyltransferase-like domain"/>
    <property type="match status" value="1"/>
</dbReference>
<evidence type="ECO:0000313" key="2">
    <source>
        <dbReference type="Proteomes" id="UP000017836"/>
    </source>
</evidence>
<dbReference type="AlphaFoldDB" id="W1NS53"/>
<reference evidence="2" key="1">
    <citation type="journal article" date="2013" name="Science">
        <title>The Amborella genome and the evolution of flowering plants.</title>
        <authorList>
            <consortium name="Amborella Genome Project"/>
        </authorList>
    </citation>
    <scope>NUCLEOTIDE SEQUENCE [LARGE SCALE GENOMIC DNA]</scope>
</reference>
<name>W1NS53_AMBTC</name>
<dbReference type="HOGENOM" id="CLU_2284596_0_0_1"/>
<organism evidence="1 2">
    <name type="scientific">Amborella trichopoda</name>
    <dbReference type="NCBI Taxonomy" id="13333"/>
    <lineage>
        <taxon>Eukaryota</taxon>
        <taxon>Viridiplantae</taxon>
        <taxon>Streptophyta</taxon>
        <taxon>Embryophyta</taxon>
        <taxon>Tracheophyta</taxon>
        <taxon>Spermatophyta</taxon>
        <taxon>Magnoliopsida</taxon>
        <taxon>Amborellales</taxon>
        <taxon>Amborellaceae</taxon>
        <taxon>Amborella</taxon>
    </lineage>
</organism>
<dbReference type="Proteomes" id="UP000017836">
    <property type="component" value="Unassembled WGS sequence"/>
</dbReference>
<feature type="non-terminal residue" evidence="1">
    <location>
        <position position="102"/>
    </location>
</feature>
<keyword evidence="2" id="KW-1185">Reference proteome</keyword>
<accession>W1NS53</accession>
<sequence>MDTRTKVVPPFSADFTGNADVMASIFTTAKPLEEETISTTAYKIKEAKESIINEYIRAYLIALDAPQKSHPQFPELTIVSDLRNLSSLSKLWPWPCNLCSSL</sequence>
<dbReference type="InterPro" id="IPR023213">
    <property type="entry name" value="CAT-like_dom_sf"/>
</dbReference>
<dbReference type="EMBL" id="KI395938">
    <property type="protein sequence ID" value="ERM97604.1"/>
    <property type="molecule type" value="Genomic_DNA"/>
</dbReference>
<dbReference type="Pfam" id="PF02458">
    <property type="entry name" value="Transferase"/>
    <property type="match status" value="1"/>
</dbReference>
<dbReference type="Gramene" id="ERM97604">
    <property type="protein sequence ID" value="ERM97604"/>
    <property type="gene ID" value="AMTR_s00173p00014210"/>
</dbReference>
<protein>
    <submittedName>
        <fullName evidence="1">Uncharacterized protein</fullName>
    </submittedName>
</protein>
<gene>
    <name evidence="1" type="ORF">AMTR_s00173p00014210</name>
</gene>
<proteinExistence type="predicted"/>